<dbReference type="PROSITE" id="PS51257">
    <property type="entry name" value="PROKAR_LIPOPROTEIN"/>
    <property type="match status" value="1"/>
</dbReference>
<dbReference type="RefSeq" id="WP_153757819.1">
    <property type="nucleotide sequence ID" value="NZ_CP045851.1"/>
</dbReference>
<dbReference type="Gene3D" id="3.40.190.10">
    <property type="entry name" value="Periplasmic binding protein-like II"/>
    <property type="match status" value="2"/>
</dbReference>
<evidence type="ECO:0000256" key="2">
    <source>
        <dbReference type="SAM" id="SignalP"/>
    </source>
</evidence>
<evidence type="ECO:0000259" key="3">
    <source>
        <dbReference type="Pfam" id="PF04069"/>
    </source>
</evidence>
<dbReference type="AlphaFoldDB" id="A0A5Q2RDH9"/>
<dbReference type="SUPFAM" id="SSF53850">
    <property type="entry name" value="Periplasmic binding protein-like II"/>
    <property type="match status" value="2"/>
</dbReference>
<feature type="signal peptide" evidence="2">
    <location>
        <begin position="1"/>
        <end position="24"/>
    </location>
</feature>
<dbReference type="Proteomes" id="UP000334019">
    <property type="component" value="Chromosome"/>
</dbReference>
<keyword evidence="2" id="KW-0732">Signal</keyword>
<feature type="domain" description="ABC-type glycine betaine transport system substrate-binding" evidence="3">
    <location>
        <begin position="213"/>
        <end position="337"/>
    </location>
</feature>
<dbReference type="KEGG" id="atq:GH723_00520"/>
<feature type="chain" id="PRO_5038731294" description="ABC-type glycine betaine transport system substrate-binding domain-containing protein" evidence="2">
    <location>
        <begin position="25"/>
        <end position="338"/>
    </location>
</feature>
<evidence type="ECO:0000313" key="5">
    <source>
        <dbReference type="Proteomes" id="UP000334019"/>
    </source>
</evidence>
<name>A0A5Q2RDH9_9ACTN</name>
<evidence type="ECO:0000256" key="1">
    <source>
        <dbReference type="SAM" id="MobiDB-lite"/>
    </source>
</evidence>
<keyword evidence="5" id="KW-1185">Reference proteome</keyword>
<evidence type="ECO:0000313" key="4">
    <source>
        <dbReference type="EMBL" id="QGG93713.1"/>
    </source>
</evidence>
<gene>
    <name evidence="4" type="ORF">GH723_00520</name>
</gene>
<dbReference type="Pfam" id="PF04069">
    <property type="entry name" value="OpuAC"/>
    <property type="match status" value="2"/>
</dbReference>
<dbReference type="GO" id="GO:0022857">
    <property type="term" value="F:transmembrane transporter activity"/>
    <property type="evidence" value="ECO:0007669"/>
    <property type="project" value="InterPro"/>
</dbReference>
<dbReference type="InterPro" id="IPR007210">
    <property type="entry name" value="ABC_Gly_betaine_transp_sub-bd"/>
</dbReference>
<feature type="compositionally biased region" description="Acidic residues" evidence="1">
    <location>
        <begin position="29"/>
        <end position="52"/>
    </location>
</feature>
<sequence length="338" mass="35284">MNLRHRPWALLLALLAALSLVAAACGDDDGDDTGTGDDGTETTEATGDDGGDDGAAASDVVLGGPPDCPTNPGCIPGLRDLYGVDLEGDFVSLDGGGPLTAEALRGGEIDVAVFFSTNPTVSEEGWVVLEDPEGLVKADNIVPVMSEELADAYGDAFTTLVNEISATLDTEGLTELNRLVDVELEDPEDVATQWLEDNDLLSGNGEPTGDGPTVTIGAQDFTESRVLAQVYGQALEAGGYPVEYQDLGGFRDVVFSSFDSGDINFTLEYAASALEFLNEFAGEATADGEETTELLRGYLEESGLVALDPSPAVDQNIFVMTPERSEELGITSLADLAG</sequence>
<feature type="domain" description="ABC-type glycine betaine transport system substrate-binding" evidence="3">
    <location>
        <begin position="75"/>
        <end position="196"/>
    </location>
</feature>
<accession>A0A5Q2RDH9</accession>
<reference evidence="4 5" key="1">
    <citation type="submission" date="2019-11" db="EMBL/GenBank/DDBJ databases">
        <authorList>
            <person name="He Y."/>
        </authorList>
    </citation>
    <scope>NUCLEOTIDE SEQUENCE [LARGE SCALE GENOMIC DNA]</scope>
    <source>
        <strain evidence="4 5">SCSIO 58843</strain>
    </source>
</reference>
<dbReference type="EMBL" id="CP045851">
    <property type="protein sequence ID" value="QGG93713.1"/>
    <property type="molecule type" value="Genomic_DNA"/>
</dbReference>
<protein>
    <recommendedName>
        <fullName evidence="3">ABC-type glycine betaine transport system substrate-binding domain-containing protein</fullName>
    </recommendedName>
</protein>
<dbReference type="GO" id="GO:0043190">
    <property type="term" value="C:ATP-binding cassette (ABC) transporter complex"/>
    <property type="evidence" value="ECO:0007669"/>
    <property type="project" value="InterPro"/>
</dbReference>
<proteinExistence type="predicted"/>
<feature type="region of interest" description="Disordered" evidence="1">
    <location>
        <begin position="29"/>
        <end position="64"/>
    </location>
</feature>
<organism evidence="4 5">
    <name type="scientific">Actinomarinicola tropica</name>
    <dbReference type="NCBI Taxonomy" id="2789776"/>
    <lineage>
        <taxon>Bacteria</taxon>
        <taxon>Bacillati</taxon>
        <taxon>Actinomycetota</taxon>
        <taxon>Acidimicrobiia</taxon>
        <taxon>Acidimicrobiales</taxon>
        <taxon>Iamiaceae</taxon>
        <taxon>Actinomarinicola</taxon>
    </lineage>
</organism>